<dbReference type="GO" id="GO:0004359">
    <property type="term" value="F:glutaminase activity"/>
    <property type="evidence" value="ECO:0007669"/>
    <property type="project" value="UniProtKB-EC"/>
</dbReference>
<dbReference type="GO" id="GO:0005524">
    <property type="term" value="F:ATP binding"/>
    <property type="evidence" value="ECO:0007669"/>
    <property type="project" value="UniProtKB-KW"/>
</dbReference>
<dbReference type="EC" id="3.5.1.2" evidence="8"/>
<feature type="active site" evidence="8">
    <location>
        <position position="227"/>
    </location>
</feature>
<dbReference type="InterPro" id="IPR029062">
    <property type="entry name" value="Class_I_gatase-like"/>
</dbReference>
<keyword evidence="5 8" id="KW-0378">Hydrolase</keyword>
<evidence type="ECO:0000256" key="1">
    <source>
        <dbReference type="ARBA" id="ARBA00022490"/>
    </source>
</evidence>
<dbReference type="Gene3D" id="3.40.50.880">
    <property type="match status" value="1"/>
</dbReference>
<organism evidence="9 10">
    <name type="scientific">Candidatus Ghiorseimicrobium undicola</name>
    <dbReference type="NCBI Taxonomy" id="1974746"/>
    <lineage>
        <taxon>Bacteria</taxon>
        <taxon>Pseudomonadati</taxon>
        <taxon>Candidatus Omnitrophota</taxon>
        <taxon>Candidatus Ghiorseimicrobium</taxon>
    </lineage>
</organism>
<evidence type="ECO:0000256" key="3">
    <source>
        <dbReference type="ARBA" id="ARBA00022741"/>
    </source>
</evidence>
<keyword evidence="3 8" id="KW-0547">Nucleotide-binding</keyword>
<comment type="catalytic activity">
    <reaction evidence="8">
        <text>N(2)-formyl-N(1)-(5-phospho-beta-D-ribosyl)glycinamide + L-glutamine + ATP + H2O = 2-formamido-N(1)-(5-O-phospho-beta-D-ribosyl)acetamidine + L-glutamate + ADP + phosphate + H(+)</text>
        <dbReference type="Rhea" id="RHEA:17129"/>
        <dbReference type="ChEBI" id="CHEBI:15377"/>
        <dbReference type="ChEBI" id="CHEBI:15378"/>
        <dbReference type="ChEBI" id="CHEBI:29985"/>
        <dbReference type="ChEBI" id="CHEBI:30616"/>
        <dbReference type="ChEBI" id="CHEBI:43474"/>
        <dbReference type="ChEBI" id="CHEBI:58359"/>
        <dbReference type="ChEBI" id="CHEBI:147286"/>
        <dbReference type="ChEBI" id="CHEBI:147287"/>
        <dbReference type="ChEBI" id="CHEBI:456216"/>
        <dbReference type="EC" id="6.3.5.3"/>
    </reaction>
</comment>
<evidence type="ECO:0000256" key="4">
    <source>
        <dbReference type="ARBA" id="ARBA00022755"/>
    </source>
</evidence>
<comment type="subunit">
    <text evidence="8">Part of the FGAM synthase complex composed of 1 PurL, 1 PurQ and 2 PurS subunits.</text>
</comment>
<comment type="function">
    <text evidence="8">Part of the phosphoribosylformylglycinamidine synthase complex involved in the purines biosynthetic pathway. Catalyzes the ATP-dependent conversion of formylglycinamide ribonucleotide (FGAR) and glutamine to yield formylglycinamidine ribonucleotide (FGAM) and glutamate. The FGAM synthase complex is composed of three subunits. PurQ produces an ammonia molecule by converting glutamine to glutamate. PurL transfers the ammonia molecule to FGAR to form FGAM in an ATP-dependent manner. PurS interacts with PurQ and PurL and is thought to assist in the transfer of the ammonia molecule from PurQ to PurL.</text>
</comment>
<evidence type="ECO:0000256" key="5">
    <source>
        <dbReference type="ARBA" id="ARBA00022801"/>
    </source>
</evidence>
<comment type="pathway">
    <text evidence="8">Purine metabolism; IMP biosynthesis via de novo pathway; 5-amino-1-(5-phospho-D-ribosyl)imidazole from N(2)-formyl-N(1)-(5-phospho-D-ribosyl)glycinamide: step 1/2.</text>
</comment>
<evidence type="ECO:0000313" key="9">
    <source>
        <dbReference type="EMBL" id="PIQ89777.1"/>
    </source>
</evidence>
<comment type="caution">
    <text evidence="9">The sequence shown here is derived from an EMBL/GenBank/DDBJ whole genome shotgun (WGS) entry which is preliminary data.</text>
</comment>
<keyword evidence="6 8" id="KW-0067">ATP-binding</keyword>
<keyword evidence="1 8" id="KW-0963">Cytoplasm</keyword>
<gene>
    <name evidence="8 9" type="primary">purQ</name>
    <name evidence="9" type="ORF">COV72_01025</name>
</gene>
<dbReference type="EMBL" id="PCWA01000015">
    <property type="protein sequence ID" value="PIQ89777.1"/>
    <property type="molecule type" value="Genomic_DNA"/>
</dbReference>
<dbReference type="Proteomes" id="UP000229641">
    <property type="component" value="Unassembled WGS sequence"/>
</dbReference>
<dbReference type="NCBIfam" id="TIGR01737">
    <property type="entry name" value="FGAM_synth_I"/>
    <property type="match status" value="1"/>
</dbReference>
<evidence type="ECO:0000256" key="2">
    <source>
        <dbReference type="ARBA" id="ARBA00022598"/>
    </source>
</evidence>
<dbReference type="SMART" id="SM01211">
    <property type="entry name" value="GATase_5"/>
    <property type="match status" value="1"/>
</dbReference>
<keyword evidence="4 8" id="KW-0658">Purine biosynthesis</keyword>
<dbReference type="InterPro" id="IPR010075">
    <property type="entry name" value="PRibForGlyAmidine_synth_PurQ"/>
</dbReference>
<dbReference type="GO" id="GO:0005737">
    <property type="term" value="C:cytoplasm"/>
    <property type="evidence" value="ECO:0007669"/>
    <property type="project" value="UniProtKB-SubCell"/>
</dbReference>
<dbReference type="GO" id="GO:0006189">
    <property type="term" value="P:'de novo' IMP biosynthetic process"/>
    <property type="evidence" value="ECO:0007669"/>
    <property type="project" value="UniProtKB-UniRule"/>
</dbReference>
<feature type="active site" evidence="8">
    <location>
        <position position="229"/>
    </location>
</feature>
<dbReference type="EC" id="6.3.5.3" evidence="8"/>
<comment type="subcellular location">
    <subcellularLocation>
        <location evidence="8">Cytoplasm</location>
    </subcellularLocation>
</comment>
<proteinExistence type="inferred from homology"/>
<dbReference type="HAMAP" id="MF_00421">
    <property type="entry name" value="PurQ"/>
    <property type="match status" value="1"/>
</dbReference>
<dbReference type="PIRSF" id="PIRSF001586">
    <property type="entry name" value="FGAM_synth_I"/>
    <property type="match status" value="1"/>
</dbReference>
<protein>
    <recommendedName>
        <fullName evidence="8">Phosphoribosylformylglycinamidine synthase subunit PurQ</fullName>
        <shortName evidence="8">FGAM synthase</shortName>
        <ecNumber evidence="8">6.3.5.3</ecNumber>
    </recommendedName>
    <alternativeName>
        <fullName evidence="8">Formylglycinamide ribonucleotide amidotransferase subunit I</fullName>
        <shortName evidence="8">FGAR amidotransferase I</shortName>
        <shortName evidence="8">FGAR-AT I</shortName>
    </alternativeName>
    <alternativeName>
        <fullName evidence="8">Glutaminase PurQ</fullName>
        <ecNumber evidence="8">3.5.1.2</ecNumber>
    </alternativeName>
    <alternativeName>
        <fullName evidence="8">Phosphoribosylformylglycinamidine synthase subunit I</fullName>
    </alternativeName>
</protein>
<sequence length="266" mass="29644">MQKPKTLILRTAGTNCDKETKFAFELAGASADLVHINQIIRKEKSLSDYAILALPGGFSYGDDVAAGKILANELVFRLKDELVKFLKAGKLIIGICNGFQVLVKSGILSTDSVSFRQDFSLINNDCGKFEDRWTYLRIADYGSGVRKCVWTKNLQEMIHLPVAHGEGKFIAKDKKILENLKENGQVVFQYCNHQGKFTGYPDNPNGSVDNVAGICDNSGRVFGLMPHPERHILGTHHPRWMREGLKKEGDGLAIFRNGVEYAKKNL</sequence>
<keyword evidence="7 8" id="KW-0315">Glutamine amidotransferase</keyword>
<feature type="active site" description="Nucleophile" evidence="8">
    <location>
        <position position="96"/>
    </location>
</feature>
<comment type="catalytic activity">
    <reaction evidence="8">
        <text>L-glutamine + H2O = L-glutamate + NH4(+)</text>
        <dbReference type="Rhea" id="RHEA:15889"/>
        <dbReference type="ChEBI" id="CHEBI:15377"/>
        <dbReference type="ChEBI" id="CHEBI:28938"/>
        <dbReference type="ChEBI" id="CHEBI:29985"/>
        <dbReference type="ChEBI" id="CHEBI:58359"/>
        <dbReference type="EC" id="3.5.1.2"/>
    </reaction>
</comment>
<reference evidence="9 10" key="1">
    <citation type="submission" date="2017-09" db="EMBL/GenBank/DDBJ databases">
        <title>Depth-based differentiation of microbial function through sediment-hosted aquifers and enrichment of novel symbionts in the deep terrestrial subsurface.</title>
        <authorList>
            <person name="Probst A.J."/>
            <person name="Ladd B."/>
            <person name="Jarett J.K."/>
            <person name="Geller-Mcgrath D.E."/>
            <person name="Sieber C.M."/>
            <person name="Emerson J.B."/>
            <person name="Anantharaman K."/>
            <person name="Thomas B.C."/>
            <person name="Malmstrom R."/>
            <person name="Stieglmeier M."/>
            <person name="Klingl A."/>
            <person name="Woyke T."/>
            <person name="Ryan C.M."/>
            <person name="Banfield J.F."/>
        </authorList>
    </citation>
    <scope>NUCLEOTIDE SEQUENCE [LARGE SCALE GENOMIC DNA]</scope>
    <source>
        <strain evidence="9">CG11_big_fil_rev_8_21_14_0_20_42_13</strain>
    </source>
</reference>
<evidence type="ECO:0000256" key="8">
    <source>
        <dbReference type="HAMAP-Rule" id="MF_00421"/>
    </source>
</evidence>
<dbReference type="GO" id="GO:0004642">
    <property type="term" value="F:phosphoribosylformylglycinamidine synthase activity"/>
    <property type="evidence" value="ECO:0007669"/>
    <property type="project" value="UniProtKB-UniRule"/>
</dbReference>
<dbReference type="UniPathway" id="UPA00074">
    <property type="reaction ID" value="UER00128"/>
</dbReference>
<dbReference type="PANTHER" id="PTHR10099">
    <property type="entry name" value="PHOSPHORIBOSYLFORMYLGLYCINAMIDINE SYNTHASE"/>
    <property type="match status" value="1"/>
</dbReference>
<dbReference type="SUPFAM" id="SSF52317">
    <property type="entry name" value="Class I glutamine amidotransferase-like"/>
    <property type="match status" value="1"/>
</dbReference>
<evidence type="ECO:0000256" key="6">
    <source>
        <dbReference type="ARBA" id="ARBA00022840"/>
    </source>
</evidence>
<dbReference type="PROSITE" id="PS51273">
    <property type="entry name" value="GATASE_TYPE_1"/>
    <property type="match status" value="1"/>
</dbReference>
<name>A0A2H0LZG5_9BACT</name>
<dbReference type="CDD" id="cd01740">
    <property type="entry name" value="GATase1_FGAR_AT"/>
    <property type="match status" value="1"/>
</dbReference>
<accession>A0A2H0LZG5</accession>
<dbReference type="PANTHER" id="PTHR10099:SF1">
    <property type="entry name" value="PHOSPHORIBOSYLFORMYLGLYCINAMIDINE SYNTHASE"/>
    <property type="match status" value="1"/>
</dbReference>
<evidence type="ECO:0000313" key="10">
    <source>
        <dbReference type="Proteomes" id="UP000229641"/>
    </source>
</evidence>
<dbReference type="Pfam" id="PF13507">
    <property type="entry name" value="GATase_5"/>
    <property type="match status" value="1"/>
</dbReference>
<keyword evidence="2 8" id="KW-0436">Ligase</keyword>
<dbReference type="AlphaFoldDB" id="A0A2H0LZG5"/>
<evidence type="ECO:0000256" key="7">
    <source>
        <dbReference type="ARBA" id="ARBA00022962"/>
    </source>
</evidence>